<feature type="compositionally biased region" description="Basic and acidic residues" evidence="1">
    <location>
        <begin position="32"/>
        <end position="67"/>
    </location>
</feature>
<dbReference type="AlphaFoldDB" id="A0A8S1HMX5"/>
<organism evidence="2 3">
    <name type="scientific">Caenorhabditis auriculariae</name>
    <dbReference type="NCBI Taxonomy" id="2777116"/>
    <lineage>
        <taxon>Eukaryota</taxon>
        <taxon>Metazoa</taxon>
        <taxon>Ecdysozoa</taxon>
        <taxon>Nematoda</taxon>
        <taxon>Chromadorea</taxon>
        <taxon>Rhabditida</taxon>
        <taxon>Rhabditina</taxon>
        <taxon>Rhabditomorpha</taxon>
        <taxon>Rhabditoidea</taxon>
        <taxon>Rhabditidae</taxon>
        <taxon>Peloderinae</taxon>
        <taxon>Caenorhabditis</taxon>
    </lineage>
</organism>
<feature type="compositionally biased region" description="Polar residues" evidence="1">
    <location>
        <begin position="92"/>
        <end position="107"/>
    </location>
</feature>
<evidence type="ECO:0000256" key="1">
    <source>
        <dbReference type="SAM" id="MobiDB-lite"/>
    </source>
</evidence>
<proteinExistence type="predicted"/>
<name>A0A8S1HMX5_9PELO</name>
<gene>
    <name evidence="2" type="ORF">CAUJ_LOCUS10419</name>
</gene>
<accession>A0A8S1HMX5</accession>
<keyword evidence="3" id="KW-1185">Reference proteome</keyword>
<protein>
    <submittedName>
        <fullName evidence="2">Uncharacterized protein</fullName>
    </submittedName>
</protein>
<reference evidence="2" key="1">
    <citation type="submission" date="2020-10" db="EMBL/GenBank/DDBJ databases">
        <authorList>
            <person name="Kikuchi T."/>
        </authorList>
    </citation>
    <scope>NUCLEOTIDE SEQUENCE</scope>
    <source>
        <strain evidence="2">NKZ352</strain>
    </source>
</reference>
<evidence type="ECO:0000313" key="3">
    <source>
        <dbReference type="Proteomes" id="UP000835052"/>
    </source>
</evidence>
<comment type="caution">
    <text evidence="2">The sequence shown here is derived from an EMBL/GenBank/DDBJ whole genome shotgun (WGS) entry which is preliminary data.</text>
</comment>
<dbReference type="Proteomes" id="UP000835052">
    <property type="component" value="Unassembled WGS sequence"/>
</dbReference>
<dbReference type="EMBL" id="CAJGYM010000045">
    <property type="protein sequence ID" value="CAD6194500.1"/>
    <property type="molecule type" value="Genomic_DNA"/>
</dbReference>
<evidence type="ECO:0000313" key="2">
    <source>
        <dbReference type="EMBL" id="CAD6194500.1"/>
    </source>
</evidence>
<feature type="region of interest" description="Disordered" evidence="1">
    <location>
        <begin position="1"/>
        <end position="155"/>
    </location>
</feature>
<sequence>MGASLSDALRPPGTPASAQIAENPAPIATASSKEKTQKEKPKQTSKETLKKTSKETSRETSKEKLKETPSSTPDLKTKTQSKKNVSEGGLSENESLQSMPNMDTPDNSMVLGPSLPSAESAESAEKTPSPKGAVSSPSKPQFVIPADNKTKVNPFDKNYDTILMMPEVDWKKTDKKPKTPQK</sequence>